<evidence type="ECO:0000256" key="1">
    <source>
        <dbReference type="SAM" id="MobiDB-lite"/>
    </source>
</evidence>
<accession>A0A3R9R929</accession>
<organism evidence="2 3">
    <name type="scientific">Salibacterium salarium</name>
    <dbReference type="NCBI Taxonomy" id="284579"/>
    <lineage>
        <taxon>Bacteria</taxon>
        <taxon>Bacillati</taxon>
        <taxon>Bacillota</taxon>
        <taxon>Bacilli</taxon>
        <taxon>Bacillales</taxon>
        <taxon>Bacillaceae</taxon>
    </lineage>
</organism>
<protein>
    <submittedName>
        <fullName evidence="2">Uncharacterized protein</fullName>
    </submittedName>
</protein>
<keyword evidence="3" id="KW-1185">Reference proteome</keyword>
<proteinExistence type="predicted"/>
<dbReference type="AlphaFoldDB" id="A0A3R9R929"/>
<dbReference type="EMBL" id="RBVX01000045">
    <property type="protein sequence ID" value="RSL30009.1"/>
    <property type="molecule type" value="Genomic_DNA"/>
</dbReference>
<reference evidence="2 3" key="1">
    <citation type="submission" date="2018-10" db="EMBL/GenBank/DDBJ databases">
        <title>Draft genome sequence of Bacillus salarius IM0101, isolated from a hypersaline soil in Inner Mongolia, China.</title>
        <authorList>
            <person name="Yamprayoonswat W."/>
            <person name="Boonvisut S."/>
            <person name="Jumpathong W."/>
            <person name="Sittihan S."/>
            <person name="Ruangsuj P."/>
            <person name="Wanthongcharoen S."/>
            <person name="Thongpramul N."/>
            <person name="Pimmason S."/>
            <person name="Yu B."/>
            <person name="Yasawong M."/>
        </authorList>
    </citation>
    <scope>NUCLEOTIDE SEQUENCE [LARGE SCALE GENOMIC DNA]</scope>
    <source>
        <strain evidence="2 3">IM0101</strain>
    </source>
</reference>
<comment type="caution">
    <text evidence="2">The sequence shown here is derived from an EMBL/GenBank/DDBJ whole genome shotgun (WGS) entry which is preliminary data.</text>
</comment>
<evidence type="ECO:0000313" key="3">
    <source>
        <dbReference type="Proteomes" id="UP000275076"/>
    </source>
</evidence>
<gene>
    <name evidence="2" type="ORF">D7Z54_28310</name>
</gene>
<name>A0A3R9R929_9BACI</name>
<sequence>MVNSGTDVRERHETGEIEGNSGTHVRARRPIYLDLGSYWITGVWGGVRSHRPGWNGDRWVFIG</sequence>
<dbReference type="Proteomes" id="UP000275076">
    <property type="component" value="Unassembled WGS sequence"/>
</dbReference>
<evidence type="ECO:0000313" key="2">
    <source>
        <dbReference type="EMBL" id="RSL30009.1"/>
    </source>
</evidence>
<feature type="region of interest" description="Disordered" evidence="1">
    <location>
        <begin position="1"/>
        <end position="22"/>
    </location>
</feature>